<dbReference type="EMBL" id="CAIF01000070">
    <property type="protein sequence ID" value="CCH43206.1"/>
    <property type="molecule type" value="Genomic_DNA"/>
</dbReference>
<protein>
    <submittedName>
        <fullName evidence="1">Uncharacterized protein</fullName>
    </submittedName>
</protein>
<accession>K0KJS8</accession>
<evidence type="ECO:0000313" key="2">
    <source>
        <dbReference type="Proteomes" id="UP000009328"/>
    </source>
</evidence>
<keyword evidence="2" id="KW-1185">Reference proteome</keyword>
<reference evidence="1 2" key="1">
    <citation type="journal article" date="2012" name="Eukaryot. Cell">
        <title>Draft genome sequence of Wickerhamomyces ciferrii NRRL Y-1031 F-60-10.</title>
        <authorList>
            <person name="Schneider J."/>
            <person name="Andrea H."/>
            <person name="Blom J."/>
            <person name="Jaenicke S."/>
            <person name="Ruckert C."/>
            <person name="Schorsch C."/>
            <person name="Szczepanowski R."/>
            <person name="Farwick M."/>
            <person name="Goesmann A."/>
            <person name="Puhler A."/>
            <person name="Schaffer S."/>
            <person name="Tauch A."/>
            <person name="Kohler T."/>
            <person name="Brinkrolf K."/>
        </authorList>
    </citation>
    <scope>NUCLEOTIDE SEQUENCE [LARGE SCALE GENOMIC DNA]</scope>
    <source>
        <strain evidence="2">ATCC 14091 / BCRC 22168 / CBS 111 / JCM 3599 / NBRC 0793 / NRRL Y-1031 F-60-10</strain>
    </source>
</reference>
<gene>
    <name evidence="1" type="ORF">BN7_2753</name>
</gene>
<dbReference type="HOGENOM" id="CLU_821836_0_0_1"/>
<evidence type="ECO:0000313" key="1">
    <source>
        <dbReference type="EMBL" id="CCH43206.1"/>
    </source>
</evidence>
<dbReference type="Proteomes" id="UP000009328">
    <property type="component" value="Unassembled WGS sequence"/>
</dbReference>
<sequence>MSESILHKLPHELQLKILDLMKRPEDKVNYLNCMPSMFRRECLKEIRVITDHKGINSYSTLPTECVNIWTELLNNNNFINSLSQFRGLIIFDIDIDIDNLMRPKGVESLALLVRHLSIWSKYKKSFTMVINLWYAGIFTPIYESINWFFSALSSFPNGVITYLNIPFARSVSLSGWLFEILEPSNYLHFCTIRSSNKKDFELKSKFPNVNVLRLKDLEKDFSFDQSIPLPCHINISGTCKAQLSFNSEMFKNIITFAFMDDSSLDETGIVSMDNIDAPQLRELVISGSATLDSITNFKATNLGLLEISPYQMPGLLLVNFLCPKALYSELLDRYGPTM</sequence>
<dbReference type="AlphaFoldDB" id="K0KJS8"/>
<proteinExistence type="predicted"/>
<name>K0KJS8_WICCF</name>
<comment type="caution">
    <text evidence="1">The sequence shown here is derived from an EMBL/GenBank/DDBJ whole genome shotgun (WGS) entry which is preliminary data.</text>
</comment>
<dbReference type="InParanoid" id="K0KJS8"/>
<organism evidence="1 2">
    <name type="scientific">Wickerhamomyces ciferrii (strain ATCC 14091 / BCRC 22168 / CBS 111 / JCM 3599 / NBRC 0793 / NRRL Y-1031 F-60-10)</name>
    <name type="common">Yeast</name>
    <name type="synonym">Pichia ciferrii</name>
    <dbReference type="NCBI Taxonomy" id="1206466"/>
    <lineage>
        <taxon>Eukaryota</taxon>
        <taxon>Fungi</taxon>
        <taxon>Dikarya</taxon>
        <taxon>Ascomycota</taxon>
        <taxon>Saccharomycotina</taxon>
        <taxon>Saccharomycetes</taxon>
        <taxon>Phaffomycetales</taxon>
        <taxon>Wickerhamomycetaceae</taxon>
        <taxon>Wickerhamomyces</taxon>
    </lineage>
</organism>